<reference evidence="2" key="1">
    <citation type="submission" date="2016-01" db="EMBL/GenBank/DDBJ databases">
        <title>Isolation and Characterization of Enterobacteria phage CBB.</title>
        <authorList>
            <person name="Buttimer C.T.H."/>
            <person name="Hendrix H."/>
            <person name="Alexandre H."/>
            <person name="O'Mahony J."/>
            <person name="Lavigne R."/>
            <person name="Coffey A."/>
        </authorList>
    </citation>
    <scope>NUCLEOTIDE SEQUENCE [LARGE SCALE GENOMIC DNA]</scope>
</reference>
<evidence type="ECO:0000313" key="2">
    <source>
        <dbReference type="Proteomes" id="UP000223891"/>
    </source>
</evidence>
<name>A0A1L2CV20_9CAUD</name>
<dbReference type="InterPro" id="IPR021130">
    <property type="entry name" value="PRib-ATP_PPHydrolase-like"/>
</dbReference>
<accession>A0A1L2CV20</accession>
<dbReference type="InterPro" id="IPR033653">
    <property type="entry name" value="NTP-PPase_DR2231-like"/>
</dbReference>
<dbReference type="InterPro" id="IPR023292">
    <property type="entry name" value="NTP_PyroPHydrolase-like_dom_sf"/>
</dbReference>
<evidence type="ECO:0008006" key="3">
    <source>
        <dbReference type="Google" id="ProtNLM"/>
    </source>
</evidence>
<dbReference type="CDD" id="cd11530">
    <property type="entry name" value="NTP-PPase_DR2231_like"/>
    <property type="match status" value="1"/>
</dbReference>
<dbReference type="Gene3D" id="1.10.3420.10">
    <property type="entry name" value="putative ntp pyrophosphohydrolase like domain"/>
    <property type="match status" value="2"/>
</dbReference>
<gene>
    <name evidence="1" type="ORF">CBB_309</name>
</gene>
<keyword evidence="2" id="KW-1185">Reference proteome</keyword>
<dbReference type="Pfam" id="PF01503">
    <property type="entry name" value="PRA-PH"/>
    <property type="match status" value="1"/>
</dbReference>
<dbReference type="Proteomes" id="UP000223891">
    <property type="component" value="Segment"/>
</dbReference>
<protein>
    <recommendedName>
        <fullName evidence="3">Phosphoribosyl-ATP pyrophosphohydrolase</fullName>
    </recommendedName>
</protein>
<proteinExistence type="predicted"/>
<dbReference type="EMBL" id="KU574722">
    <property type="protein sequence ID" value="AMM43872.1"/>
    <property type="molecule type" value="Genomic_DNA"/>
</dbReference>
<evidence type="ECO:0000313" key="1">
    <source>
        <dbReference type="EMBL" id="AMM43872.1"/>
    </source>
</evidence>
<organism evidence="1 2">
    <name type="scientific">Pectobacterium phage vB_PcaM_CBB</name>
    <dbReference type="NCBI Taxonomy" id="2772511"/>
    <lineage>
        <taxon>Viruses</taxon>
        <taxon>Duplodnaviria</taxon>
        <taxon>Heunggongvirae</taxon>
        <taxon>Uroviricota</taxon>
        <taxon>Caudoviricetes</taxon>
        <taxon>Mimasvirus</taxon>
        <taxon>Mimasvirus CBB</taxon>
    </lineage>
</organism>
<sequence length="238" mass="26295">MTTEAVTTKDQFNAVVEFMTVAGQEVNSTFTEPTTKVGNFRLALIKEEMQGANELFDSIQNDNMEMILDGICDVLYVAYGAYATFGIEPVEYVISPQDDSTSKLMTMSYASTAMKHVVDGYEQTNRGLLFGDEITIQKGLNNIVLSCLQIALAHNMDVIGAFKEVHESNMSKFCSSAEECEQSIAQRQTEGKADYIGAAGFEVRVGDTSYFVIRRAKDGKVLKGTNFFEPDLTKFINA</sequence>